<comment type="caution">
    <text evidence="2">The sequence shown here is derived from an EMBL/GenBank/DDBJ whole genome shotgun (WGS) entry which is preliminary data.</text>
</comment>
<keyword evidence="1" id="KW-0904">Protein phosphatase</keyword>
<dbReference type="GO" id="GO:0043409">
    <property type="term" value="P:negative regulation of MAPK cascade"/>
    <property type="evidence" value="ECO:0007669"/>
    <property type="project" value="TreeGrafter"/>
</dbReference>
<evidence type="ECO:0000256" key="1">
    <source>
        <dbReference type="ARBA" id="ARBA00022912"/>
    </source>
</evidence>
<dbReference type="InterPro" id="IPR029021">
    <property type="entry name" value="Prot-tyrosine_phosphatase-like"/>
</dbReference>
<dbReference type="AlphaFoldDB" id="A0A443SUW8"/>
<dbReference type="STRING" id="299467.A0A443SUW8"/>
<proteinExistence type="predicted"/>
<dbReference type="EMBL" id="NCKV01000210">
    <property type="protein sequence ID" value="RWS31300.1"/>
    <property type="molecule type" value="Genomic_DNA"/>
</dbReference>
<dbReference type="GO" id="GO:0005737">
    <property type="term" value="C:cytoplasm"/>
    <property type="evidence" value="ECO:0007669"/>
    <property type="project" value="TreeGrafter"/>
</dbReference>
<accession>A0A443SUW8</accession>
<evidence type="ECO:0000313" key="3">
    <source>
        <dbReference type="Proteomes" id="UP000288716"/>
    </source>
</evidence>
<reference evidence="2 3" key="1">
    <citation type="journal article" date="2018" name="Gigascience">
        <title>Genomes of trombidid mites reveal novel predicted allergens and laterally-transferred genes associated with secondary metabolism.</title>
        <authorList>
            <person name="Dong X."/>
            <person name="Chaisiri K."/>
            <person name="Xia D."/>
            <person name="Armstrong S.D."/>
            <person name="Fang Y."/>
            <person name="Donnelly M.J."/>
            <person name="Kadowaki T."/>
            <person name="McGarry J.W."/>
            <person name="Darby A.C."/>
            <person name="Makepeace B.L."/>
        </authorList>
    </citation>
    <scope>NUCLEOTIDE SEQUENCE [LARGE SCALE GENOMIC DNA]</scope>
    <source>
        <strain evidence="2">UoL-UT</strain>
    </source>
</reference>
<dbReference type="Proteomes" id="UP000288716">
    <property type="component" value="Unassembled WGS sequence"/>
</dbReference>
<name>A0A443SUW8_9ACAR</name>
<organism evidence="2 3">
    <name type="scientific">Leptotrombidium deliense</name>
    <dbReference type="NCBI Taxonomy" id="299467"/>
    <lineage>
        <taxon>Eukaryota</taxon>
        <taxon>Metazoa</taxon>
        <taxon>Ecdysozoa</taxon>
        <taxon>Arthropoda</taxon>
        <taxon>Chelicerata</taxon>
        <taxon>Arachnida</taxon>
        <taxon>Acari</taxon>
        <taxon>Acariformes</taxon>
        <taxon>Trombidiformes</taxon>
        <taxon>Prostigmata</taxon>
        <taxon>Anystina</taxon>
        <taxon>Parasitengona</taxon>
        <taxon>Trombiculoidea</taxon>
        <taxon>Trombiculidae</taxon>
        <taxon>Leptotrombidium</taxon>
    </lineage>
</organism>
<dbReference type="PANTHER" id="PTHR10159:SF530">
    <property type="entry name" value="DUAL SPECIFICITY PROTEIN PHOSPHATASE DDB_G0271350-RELATED"/>
    <property type="match status" value="1"/>
</dbReference>
<protein>
    <submittedName>
        <fullName evidence="2">Dual specificity protein phosphatase 4-like protein</fullName>
    </submittedName>
</protein>
<gene>
    <name evidence="2" type="ORF">B4U80_11345</name>
</gene>
<dbReference type="Gene3D" id="3.90.190.10">
    <property type="entry name" value="Protein tyrosine phosphatase superfamily"/>
    <property type="match status" value="1"/>
</dbReference>
<evidence type="ECO:0000313" key="2">
    <source>
        <dbReference type="EMBL" id="RWS31300.1"/>
    </source>
</evidence>
<sequence length="54" mass="6363">MEEAYEYVKSKRRIISPNFNFMGQLLNFEQQIFGLRTSNSSRKSSLEIFAPLVF</sequence>
<dbReference type="SUPFAM" id="SSF52799">
    <property type="entry name" value="(Phosphotyrosine protein) phosphatases II"/>
    <property type="match status" value="1"/>
</dbReference>
<keyword evidence="1" id="KW-0378">Hydrolase</keyword>
<dbReference type="OrthoDB" id="6513877at2759"/>
<keyword evidence="3" id="KW-1185">Reference proteome</keyword>
<dbReference type="PANTHER" id="PTHR10159">
    <property type="entry name" value="DUAL SPECIFICITY PROTEIN PHOSPHATASE"/>
    <property type="match status" value="1"/>
</dbReference>
<dbReference type="VEuPathDB" id="VectorBase:LDEU000736"/>
<dbReference type="GO" id="GO:0004721">
    <property type="term" value="F:phosphoprotein phosphatase activity"/>
    <property type="evidence" value="ECO:0007669"/>
    <property type="project" value="UniProtKB-KW"/>
</dbReference>